<dbReference type="Gene3D" id="1.10.357.10">
    <property type="entry name" value="Tetracycline Repressor, domain 2"/>
    <property type="match status" value="1"/>
</dbReference>
<feature type="DNA-binding region" description="H-T-H motif" evidence="4">
    <location>
        <begin position="35"/>
        <end position="54"/>
    </location>
</feature>
<keyword evidence="2 4" id="KW-0238">DNA-binding</keyword>
<gene>
    <name evidence="6" type="ORF">I0C86_36910</name>
</gene>
<evidence type="ECO:0000256" key="2">
    <source>
        <dbReference type="ARBA" id="ARBA00023125"/>
    </source>
</evidence>
<dbReference type="SUPFAM" id="SSF46689">
    <property type="entry name" value="Homeodomain-like"/>
    <property type="match status" value="1"/>
</dbReference>
<dbReference type="Pfam" id="PF00440">
    <property type="entry name" value="TetR_N"/>
    <property type="match status" value="1"/>
</dbReference>
<evidence type="ECO:0000313" key="7">
    <source>
        <dbReference type="Proteomes" id="UP000638560"/>
    </source>
</evidence>
<sequence length="201" mass="22665">MTIREPRNERSRRTRAAILGATRALLEDGGLSSLTMAAVADRAEISRRAVYLHFDSRSRLLAALFDHVNETEGLAESSRPVLEAPDAVSALMEWADHLARYHPRLVPITRAIERARDTDPDAAALWDMIMADWLAACEHLADRLKREGRLAAPWTARHAADLLWALMSVDVCERLVGDRRWTSRRYGDRLGMLLRATLVSE</sequence>
<keyword evidence="1" id="KW-0805">Transcription regulation</keyword>
<dbReference type="SUPFAM" id="SSF48498">
    <property type="entry name" value="Tetracyclin repressor-like, C-terminal domain"/>
    <property type="match status" value="1"/>
</dbReference>
<reference evidence="6 7" key="1">
    <citation type="submission" date="2020-11" db="EMBL/GenBank/DDBJ databases">
        <title>A novel isolate from a Black sea contaminated sediment with potential to produce alkanes: Plantactinospora alkalitolerans sp. nov.</title>
        <authorList>
            <person name="Carro L."/>
            <person name="Veyisoglu A."/>
            <person name="Guven K."/>
            <person name="Schumann P."/>
            <person name="Klenk H.-P."/>
            <person name="Sahin N."/>
        </authorList>
    </citation>
    <scope>NUCLEOTIDE SEQUENCE [LARGE SCALE GENOMIC DNA]</scope>
    <source>
        <strain evidence="6 7">S1510</strain>
    </source>
</reference>
<evidence type="ECO:0000256" key="4">
    <source>
        <dbReference type="PROSITE-ProRule" id="PRU00335"/>
    </source>
</evidence>
<keyword evidence="7" id="KW-1185">Reference proteome</keyword>
<comment type="caution">
    <text evidence="6">The sequence shown here is derived from an EMBL/GenBank/DDBJ whole genome shotgun (WGS) entry which is preliminary data.</text>
</comment>
<dbReference type="PANTHER" id="PTHR30055:SF234">
    <property type="entry name" value="HTH-TYPE TRANSCRIPTIONAL REGULATOR BETI"/>
    <property type="match status" value="1"/>
</dbReference>
<dbReference type="InterPro" id="IPR009057">
    <property type="entry name" value="Homeodomain-like_sf"/>
</dbReference>
<evidence type="ECO:0000256" key="1">
    <source>
        <dbReference type="ARBA" id="ARBA00023015"/>
    </source>
</evidence>
<accession>A0ABS0H7M0</accession>
<name>A0ABS0H7M0_9ACTN</name>
<organism evidence="6 7">
    <name type="scientific">Plantactinospora alkalitolerans</name>
    <dbReference type="NCBI Taxonomy" id="2789879"/>
    <lineage>
        <taxon>Bacteria</taxon>
        <taxon>Bacillati</taxon>
        <taxon>Actinomycetota</taxon>
        <taxon>Actinomycetes</taxon>
        <taxon>Micromonosporales</taxon>
        <taxon>Micromonosporaceae</taxon>
        <taxon>Plantactinospora</taxon>
    </lineage>
</organism>
<dbReference type="Proteomes" id="UP000638560">
    <property type="component" value="Unassembled WGS sequence"/>
</dbReference>
<evidence type="ECO:0000313" key="6">
    <source>
        <dbReference type="EMBL" id="MBF9134471.1"/>
    </source>
</evidence>
<dbReference type="PRINTS" id="PR00455">
    <property type="entry name" value="HTHTETR"/>
</dbReference>
<dbReference type="InterPro" id="IPR036271">
    <property type="entry name" value="Tet_transcr_reg_TetR-rel_C_sf"/>
</dbReference>
<protein>
    <submittedName>
        <fullName evidence="6">TetR/AcrR family transcriptional regulator</fullName>
    </submittedName>
</protein>
<evidence type="ECO:0000259" key="5">
    <source>
        <dbReference type="PROSITE" id="PS50977"/>
    </source>
</evidence>
<dbReference type="PANTHER" id="PTHR30055">
    <property type="entry name" value="HTH-TYPE TRANSCRIPTIONAL REGULATOR RUTR"/>
    <property type="match status" value="1"/>
</dbReference>
<dbReference type="InterPro" id="IPR001647">
    <property type="entry name" value="HTH_TetR"/>
</dbReference>
<evidence type="ECO:0000256" key="3">
    <source>
        <dbReference type="ARBA" id="ARBA00023163"/>
    </source>
</evidence>
<feature type="domain" description="HTH tetR-type" evidence="5">
    <location>
        <begin position="12"/>
        <end position="72"/>
    </location>
</feature>
<keyword evidence="3" id="KW-0804">Transcription</keyword>
<dbReference type="PROSITE" id="PS50977">
    <property type="entry name" value="HTH_TETR_2"/>
    <property type="match status" value="1"/>
</dbReference>
<proteinExistence type="predicted"/>
<dbReference type="EMBL" id="JADPUN010000345">
    <property type="protein sequence ID" value="MBF9134471.1"/>
    <property type="molecule type" value="Genomic_DNA"/>
</dbReference>
<dbReference type="InterPro" id="IPR050109">
    <property type="entry name" value="HTH-type_TetR-like_transc_reg"/>
</dbReference>
<dbReference type="RefSeq" id="WP_196205951.1">
    <property type="nucleotide sequence ID" value="NZ_JADPUN010000345.1"/>
</dbReference>